<protein>
    <submittedName>
        <fullName evidence="2">Uncharacterized protein</fullName>
    </submittedName>
</protein>
<sequence length="125" mass="14105">MQITPDPSLKKKLAVECQEWLEDSRQNGEYERYSAAVQKFLDAAGPLDPKAGIHLSRLAHYYDLASADAFLRSDVEALTRSLQHAVYLRALVFRWDGMYSDMRHDLGNWPAEFSDGMKAAGPAML</sequence>
<reference evidence="2 4" key="2">
    <citation type="submission" date="2017-05" db="EMBL/GenBank/DDBJ databases">
        <authorList>
            <person name="Song R."/>
            <person name="Chenine A.L."/>
            <person name="Ruprecht R.M."/>
        </authorList>
    </citation>
    <scope>NUCLEOTIDE SEQUENCE [LARGE SCALE GENOMIC DNA]</scope>
    <source>
        <strain evidence="2">PD5205</strain>
    </source>
</reference>
<dbReference type="EMBL" id="LT853882">
    <property type="protein sequence ID" value="SMQ99453.1"/>
    <property type="molecule type" value="Genomic_DNA"/>
</dbReference>
<dbReference type="Proteomes" id="UP000195953">
    <property type="component" value="Chromosome 1"/>
</dbReference>
<dbReference type="GeneID" id="61894573"/>
<evidence type="ECO:0000313" key="2">
    <source>
        <dbReference type="EMBL" id="SMR03484.1"/>
    </source>
</evidence>
<organism evidence="2 4">
    <name type="scientific">Xanthomonas fragariae</name>
    <dbReference type="NCBI Taxonomy" id="48664"/>
    <lineage>
        <taxon>Bacteria</taxon>
        <taxon>Pseudomonadati</taxon>
        <taxon>Pseudomonadota</taxon>
        <taxon>Gammaproteobacteria</taxon>
        <taxon>Lysobacterales</taxon>
        <taxon>Lysobacteraceae</taxon>
        <taxon>Xanthomonas</taxon>
    </lineage>
</organism>
<dbReference type="RefSeq" id="WP_052032167.1">
    <property type="nucleotide sequence ID" value="NZ_CP016830.1"/>
</dbReference>
<reference evidence="1 3" key="1">
    <citation type="submission" date="2017-05" db="EMBL/GenBank/DDBJ databases">
        <authorList>
            <person name="Blom J."/>
        </authorList>
    </citation>
    <scope>NUCLEOTIDE SEQUENCE [LARGE SCALE GENOMIC DNA]</scope>
    <source>
        <strain evidence="1">PD885</strain>
    </source>
</reference>
<dbReference type="OrthoDB" id="9966694at2"/>
<gene>
    <name evidence="2" type="ORF">PD5205_02182</name>
    <name evidence="1" type="ORF">PD885_02210</name>
</gene>
<name>A0A1Y6HDI7_9XANT</name>
<dbReference type="EMBL" id="LT853885">
    <property type="protein sequence ID" value="SMR03484.1"/>
    <property type="molecule type" value="Genomic_DNA"/>
</dbReference>
<evidence type="ECO:0000313" key="1">
    <source>
        <dbReference type="EMBL" id="SMQ99453.1"/>
    </source>
</evidence>
<evidence type="ECO:0000313" key="3">
    <source>
        <dbReference type="Proteomes" id="UP000195877"/>
    </source>
</evidence>
<keyword evidence="3" id="KW-1185">Reference proteome</keyword>
<dbReference type="AlphaFoldDB" id="A0A1Y6HDI7"/>
<evidence type="ECO:0000313" key="4">
    <source>
        <dbReference type="Proteomes" id="UP000195953"/>
    </source>
</evidence>
<dbReference type="Proteomes" id="UP000195877">
    <property type="component" value="Chromosome 1"/>
</dbReference>
<proteinExistence type="predicted"/>
<accession>A0A1Y6HDI7</accession>